<keyword evidence="3" id="KW-0436">Ligase</keyword>
<dbReference type="PANTHER" id="PTHR11778">
    <property type="entry name" value="SERYL-TRNA SYNTHETASE"/>
    <property type="match status" value="1"/>
</dbReference>
<evidence type="ECO:0000256" key="5">
    <source>
        <dbReference type="ARBA" id="ARBA00022840"/>
    </source>
</evidence>
<evidence type="ECO:0000256" key="6">
    <source>
        <dbReference type="ARBA" id="ARBA00023146"/>
    </source>
</evidence>
<reference evidence="9" key="1">
    <citation type="submission" date="2021-11" db="EMBL/GenBank/DDBJ databases">
        <authorList>
            <person name="Schell T."/>
        </authorList>
    </citation>
    <scope>NUCLEOTIDE SEQUENCE</scope>
    <source>
        <strain evidence="9">M5</strain>
    </source>
</reference>
<protein>
    <recommendedName>
        <fullName evidence="2">serine--tRNA ligase</fullName>
        <ecNumber evidence="2">6.1.1.11</ecNumber>
    </recommendedName>
    <alternativeName>
        <fullName evidence="7">Seryl-tRNA synthetase</fullName>
    </alternativeName>
</protein>
<evidence type="ECO:0000256" key="1">
    <source>
        <dbReference type="ARBA" id="ARBA00010728"/>
    </source>
</evidence>
<evidence type="ECO:0000256" key="7">
    <source>
        <dbReference type="ARBA" id="ARBA00031113"/>
    </source>
</evidence>
<evidence type="ECO:0000313" key="10">
    <source>
        <dbReference type="Proteomes" id="UP000789390"/>
    </source>
</evidence>
<organism evidence="9 10">
    <name type="scientific">Daphnia galeata</name>
    <dbReference type="NCBI Taxonomy" id="27404"/>
    <lineage>
        <taxon>Eukaryota</taxon>
        <taxon>Metazoa</taxon>
        <taxon>Ecdysozoa</taxon>
        <taxon>Arthropoda</taxon>
        <taxon>Crustacea</taxon>
        <taxon>Branchiopoda</taxon>
        <taxon>Diplostraca</taxon>
        <taxon>Cladocera</taxon>
        <taxon>Anomopoda</taxon>
        <taxon>Daphniidae</taxon>
        <taxon>Daphnia</taxon>
    </lineage>
</organism>
<dbReference type="InterPro" id="IPR045864">
    <property type="entry name" value="aa-tRNA-synth_II/BPL/LPL"/>
</dbReference>
<proteinExistence type="inferred from homology"/>
<keyword evidence="10" id="KW-1185">Reference proteome</keyword>
<dbReference type="SUPFAM" id="SSF55681">
    <property type="entry name" value="Class II aaRS and biotin synthetases"/>
    <property type="match status" value="1"/>
</dbReference>
<dbReference type="Pfam" id="PF00587">
    <property type="entry name" value="tRNA-synt_2b"/>
    <property type="match status" value="1"/>
</dbReference>
<dbReference type="InterPro" id="IPR002317">
    <property type="entry name" value="Ser-tRNA-ligase_type_1"/>
</dbReference>
<dbReference type="Proteomes" id="UP000789390">
    <property type="component" value="Unassembled WGS sequence"/>
</dbReference>
<comment type="caution">
    <text evidence="9">The sequence shown here is derived from an EMBL/GenBank/DDBJ whole genome shotgun (WGS) entry which is preliminary data.</text>
</comment>
<evidence type="ECO:0000256" key="4">
    <source>
        <dbReference type="ARBA" id="ARBA00022741"/>
    </source>
</evidence>
<dbReference type="InterPro" id="IPR006195">
    <property type="entry name" value="aa-tRNA-synth_II"/>
</dbReference>
<dbReference type="OrthoDB" id="10264585at2759"/>
<evidence type="ECO:0000256" key="3">
    <source>
        <dbReference type="ARBA" id="ARBA00022598"/>
    </source>
</evidence>
<dbReference type="GO" id="GO:0005524">
    <property type="term" value="F:ATP binding"/>
    <property type="evidence" value="ECO:0007669"/>
    <property type="project" value="UniProtKB-KW"/>
</dbReference>
<sequence length="452" mass="51096">MSLRCLLCFKKSMIRPSVSGNAHFGKRVSRMKLWSSQLRLLTSQSWEPVPDLDYLSDPKNYEAIESNINSRKGTGSIKVFMELLSKYNSSQQPDKTELKKNILTEALKIPNKSDPRLHLYGDTPHVVETLGVKPDWTFPALEFHTITKELDLLRTDNLGNLTGPRSYYLIKELAELEQALIYFTVDALEKKGFTLYSVPDLLHSRLIESCGMDTKSERTQVYKLEPKFYGDICLSGTAEMALASYFSGSAVPVSELPIKMAAVSRCYRAETSNVQEERGIYRVHQFTKVEMFGVTSGETAASDALLEEFVAIQKELFSSLGLHYQLLDMPLHELGAPAYRKFDIEAWMPGRNMYGEISSASNCTDYQARRLNIQSIDSSDTQRFVHTVNGTACAVPRTLIALLETHQQSNGEVIIPTVLQPYLNGMERLQKPTRPFKMKWIKSKSPKMQSTS</sequence>
<dbReference type="GO" id="GO:0004828">
    <property type="term" value="F:serine-tRNA ligase activity"/>
    <property type="evidence" value="ECO:0007669"/>
    <property type="project" value="UniProtKB-EC"/>
</dbReference>
<evidence type="ECO:0000259" key="8">
    <source>
        <dbReference type="PROSITE" id="PS50862"/>
    </source>
</evidence>
<keyword evidence="4" id="KW-0547">Nucleotide-binding</keyword>
<feature type="domain" description="Aminoacyl-transfer RNA synthetases class-II family profile" evidence="8">
    <location>
        <begin position="188"/>
        <end position="416"/>
    </location>
</feature>
<keyword evidence="6" id="KW-0030">Aminoacyl-tRNA synthetase</keyword>
<name>A0A8J2RTQ6_9CRUS</name>
<dbReference type="EMBL" id="CAKKLH010000303">
    <property type="protein sequence ID" value="CAH0110598.1"/>
    <property type="molecule type" value="Genomic_DNA"/>
</dbReference>
<dbReference type="GO" id="GO:0006434">
    <property type="term" value="P:seryl-tRNA aminoacylation"/>
    <property type="evidence" value="ECO:0007669"/>
    <property type="project" value="InterPro"/>
</dbReference>
<keyword evidence="5" id="KW-0067">ATP-binding</keyword>
<accession>A0A8J2RTQ6</accession>
<comment type="similarity">
    <text evidence="1">Belongs to the class-II aminoacyl-tRNA synthetase family. Type-1 seryl-tRNA synthetase subfamily.</text>
</comment>
<dbReference type="PRINTS" id="PR00981">
    <property type="entry name" value="TRNASYNTHSER"/>
</dbReference>
<dbReference type="FunFam" id="3.30.930.10:FF:000078">
    <property type="entry name" value="Seryl-tRNA synthetase"/>
    <property type="match status" value="1"/>
</dbReference>
<dbReference type="PROSITE" id="PS50862">
    <property type="entry name" value="AA_TRNA_LIGASE_II"/>
    <property type="match status" value="1"/>
</dbReference>
<evidence type="ECO:0000256" key="2">
    <source>
        <dbReference type="ARBA" id="ARBA00012840"/>
    </source>
</evidence>
<dbReference type="Gene3D" id="3.30.930.10">
    <property type="entry name" value="Bira Bifunctional Protein, Domain 2"/>
    <property type="match status" value="1"/>
</dbReference>
<dbReference type="EC" id="6.1.1.11" evidence="2"/>
<evidence type="ECO:0000313" key="9">
    <source>
        <dbReference type="EMBL" id="CAH0110598.1"/>
    </source>
</evidence>
<gene>
    <name evidence="9" type="ORF">DGAL_LOCUS14168</name>
</gene>
<dbReference type="AlphaFoldDB" id="A0A8J2RTQ6"/>
<dbReference type="InterPro" id="IPR002314">
    <property type="entry name" value="aa-tRNA-synt_IIb"/>
</dbReference>